<accession>A0A4U5W7Y5</accession>
<comment type="caution">
    <text evidence="2">The sequence shown here is derived from an EMBL/GenBank/DDBJ whole genome shotgun (WGS) entry which is preliminary data.</text>
</comment>
<gene>
    <name evidence="2" type="ORF">E4U92_33720</name>
</gene>
<evidence type="ECO:0000313" key="2">
    <source>
        <dbReference type="EMBL" id="TKS97101.1"/>
    </source>
</evidence>
<dbReference type="RefSeq" id="WP_137304249.1">
    <property type="nucleotide sequence ID" value="NZ_BMVD01000015.1"/>
</dbReference>
<evidence type="ECO:0000256" key="1">
    <source>
        <dbReference type="SAM" id="MobiDB-lite"/>
    </source>
</evidence>
<evidence type="ECO:0000313" key="3">
    <source>
        <dbReference type="Proteomes" id="UP000308632"/>
    </source>
</evidence>
<feature type="region of interest" description="Disordered" evidence="1">
    <location>
        <begin position="40"/>
        <end position="61"/>
    </location>
</feature>
<protein>
    <submittedName>
        <fullName evidence="2">Uncharacterized protein</fullName>
    </submittedName>
</protein>
<dbReference type="EMBL" id="SZPR01000036">
    <property type="protein sequence ID" value="TKS97101.1"/>
    <property type="molecule type" value="Genomic_DNA"/>
</dbReference>
<dbReference type="AlphaFoldDB" id="A0A4U5W7Y5"/>
<proteinExistence type="predicted"/>
<reference evidence="2 3" key="1">
    <citation type="submission" date="2019-04" db="EMBL/GenBank/DDBJ databases">
        <title>Streptomyces lasaliensis sp.nov., an Actinomycete isolated from soil which produces the polyether antibiotic lasalocid.</title>
        <authorList>
            <person name="Erwin G."/>
            <person name="Haber C."/>
        </authorList>
    </citation>
    <scope>NUCLEOTIDE SEQUENCE [LARGE SCALE GENOMIC DNA]</scope>
    <source>
        <strain evidence="2 3">DSM 40089</strain>
    </source>
</reference>
<name>A0A4U5W7Y5_STRGB</name>
<dbReference type="Proteomes" id="UP000308632">
    <property type="component" value="Unassembled WGS sequence"/>
</dbReference>
<organism evidence="2 3">
    <name type="scientific">Streptomyces galbus</name>
    <dbReference type="NCBI Taxonomy" id="33898"/>
    <lineage>
        <taxon>Bacteria</taxon>
        <taxon>Bacillati</taxon>
        <taxon>Actinomycetota</taxon>
        <taxon>Actinomycetes</taxon>
        <taxon>Kitasatosporales</taxon>
        <taxon>Streptomycetaceae</taxon>
        <taxon>Streptomyces</taxon>
    </lineage>
</organism>
<sequence>MSGIAPLPLVYGAWLTALPLTVANAALRSVRVRTENAVPRLATASSRPDHEERTVTTPVAR</sequence>